<dbReference type="GO" id="GO:0003676">
    <property type="term" value="F:nucleic acid binding"/>
    <property type="evidence" value="ECO:0007669"/>
    <property type="project" value="InterPro"/>
</dbReference>
<dbReference type="Gene3D" id="3.30.420.10">
    <property type="entry name" value="Ribonuclease H-like superfamily/Ribonuclease H"/>
    <property type="match status" value="1"/>
</dbReference>
<dbReference type="Proteomes" id="UP000478052">
    <property type="component" value="Unassembled WGS sequence"/>
</dbReference>
<sequence>IIEHHTVKNDLMEKVNKIKKQYDHYAIDEYAKEHNKIVLRLPPYHCELNPFEMAWASVEDKFWDLEWEAVARNCPENNWPER</sequence>
<feature type="non-terminal residue" evidence="1">
    <location>
        <position position="1"/>
    </location>
</feature>
<keyword evidence="2" id="KW-1185">Reference proteome</keyword>
<proteinExistence type="predicted"/>
<comment type="caution">
    <text evidence="1">The sequence shown here is derived from an EMBL/GenBank/DDBJ whole genome shotgun (WGS) entry which is preliminary data.</text>
</comment>
<evidence type="ECO:0000313" key="2">
    <source>
        <dbReference type="Proteomes" id="UP000478052"/>
    </source>
</evidence>
<gene>
    <name evidence="1" type="ORF">FWK35_00023090</name>
</gene>
<dbReference type="EMBL" id="VUJU01009371">
    <property type="protein sequence ID" value="KAF0720908.1"/>
    <property type="molecule type" value="Genomic_DNA"/>
</dbReference>
<dbReference type="PANTHER" id="PTHR33939">
    <property type="entry name" value="PROTEIN CBG22215"/>
    <property type="match status" value="1"/>
</dbReference>
<organism evidence="1 2">
    <name type="scientific">Aphis craccivora</name>
    <name type="common">Cowpea aphid</name>
    <dbReference type="NCBI Taxonomy" id="307492"/>
    <lineage>
        <taxon>Eukaryota</taxon>
        <taxon>Metazoa</taxon>
        <taxon>Ecdysozoa</taxon>
        <taxon>Arthropoda</taxon>
        <taxon>Hexapoda</taxon>
        <taxon>Insecta</taxon>
        <taxon>Pterygota</taxon>
        <taxon>Neoptera</taxon>
        <taxon>Paraneoptera</taxon>
        <taxon>Hemiptera</taxon>
        <taxon>Sternorrhyncha</taxon>
        <taxon>Aphidomorpha</taxon>
        <taxon>Aphidoidea</taxon>
        <taxon>Aphididae</taxon>
        <taxon>Aphidini</taxon>
        <taxon>Aphis</taxon>
        <taxon>Aphis</taxon>
    </lineage>
</organism>
<dbReference type="InterPro" id="IPR036397">
    <property type="entry name" value="RNaseH_sf"/>
</dbReference>
<dbReference type="PANTHER" id="PTHR33939:SF1">
    <property type="entry name" value="DUF4371 DOMAIN-CONTAINING PROTEIN"/>
    <property type="match status" value="1"/>
</dbReference>
<reference evidence="1 2" key="1">
    <citation type="submission" date="2019-08" db="EMBL/GenBank/DDBJ databases">
        <title>Whole genome of Aphis craccivora.</title>
        <authorList>
            <person name="Voronova N.V."/>
            <person name="Shulinski R.S."/>
            <person name="Bandarenka Y.V."/>
            <person name="Zhorov D.G."/>
            <person name="Warner D."/>
        </authorList>
    </citation>
    <scope>NUCLEOTIDE SEQUENCE [LARGE SCALE GENOMIC DNA]</scope>
    <source>
        <strain evidence="1">180601</strain>
        <tissue evidence="1">Whole Body</tissue>
    </source>
</reference>
<evidence type="ECO:0000313" key="1">
    <source>
        <dbReference type="EMBL" id="KAF0720908.1"/>
    </source>
</evidence>
<protein>
    <submittedName>
        <fullName evidence="1">DDE 3 domain-containing protein</fullName>
    </submittedName>
</protein>
<name>A0A6G0W1Z6_APHCR</name>
<dbReference type="AlphaFoldDB" id="A0A6G0W1Z6"/>
<dbReference type="OrthoDB" id="6742587at2759"/>
<accession>A0A6G0W1Z6</accession>